<proteinExistence type="inferred from homology"/>
<evidence type="ECO:0000256" key="1">
    <source>
        <dbReference type="ARBA" id="ARBA00007151"/>
    </source>
</evidence>
<dbReference type="InterPro" id="IPR005716">
    <property type="entry name" value="Ribosomal_uS7_euk/arc"/>
</dbReference>
<dbReference type="Gene3D" id="1.10.455.10">
    <property type="entry name" value="Ribosomal protein S7 domain"/>
    <property type="match status" value="1"/>
</dbReference>
<evidence type="ECO:0000256" key="3">
    <source>
        <dbReference type="ARBA" id="ARBA00023274"/>
    </source>
</evidence>
<feature type="domain" description="Small ribosomal subunit protein uS7" evidence="4">
    <location>
        <begin position="29"/>
        <end position="189"/>
    </location>
</feature>
<keyword evidence="2 5" id="KW-0689">Ribosomal protein</keyword>
<gene>
    <name evidence="5" type="ORF">M153_3890005958</name>
</gene>
<dbReference type="EMBL" id="LGUB01000140">
    <property type="protein sequence ID" value="KRH94081.1"/>
    <property type="molecule type" value="Genomic_DNA"/>
</dbReference>
<evidence type="ECO:0000259" key="4">
    <source>
        <dbReference type="Pfam" id="PF00177"/>
    </source>
</evidence>
<protein>
    <submittedName>
        <fullName evidence="5">Ribosomal protein S7</fullName>
    </submittedName>
</protein>
<dbReference type="GO" id="GO:0030490">
    <property type="term" value="P:maturation of SSU-rRNA"/>
    <property type="evidence" value="ECO:0007669"/>
    <property type="project" value="EnsemblFungi"/>
</dbReference>
<evidence type="ECO:0000313" key="6">
    <source>
        <dbReference type="Proteomes" id="UP000051530"/>
    </source>
</evidence>
<dbReference type="NCBIfam" id="TIGR01028">
    <property type="entry name" value="uS7_euk_arch"/>
    <property type="match status" value="1"/>
</dbReference>
<dbReference type="CDD" id="cd14867">
    <property type="entry name" value="uS7_Eukaryote"/>
    <property type="match status" value="1"/>
</dbReference>
<organism evidence="5 6">
    <name type="scientific">Pseudoloma neurophilia</name>
    <dbReference type="NCBI Taxonomy" id="146866"/>
    <lineage>
        <taxon>Eukaryota</taxon>
        <taxon>Fungi</taxon>
        <taxon>Fungi incertae sedis</taxon>
        <taxon>Microsporidia</taxon>
        <taxon>Pseudoloma</taxon>
    </lineage>
</organism>
<sequence>MSNLLLFNKFDPTAIEVNDVSLKPFINVNTAVILPHTASRLQRQFNGKSKLPIVERFSCYLMKKGRNSGKKLMAMKCVKDAFNLIFYQTGQNPLQVLVDALINSGPREDSARVGKGGAIKRTSVDVSPIRRLNVALFLLTKGIRDSAMKNIKSLPECIADELINASRATAQSYAVKKRDEIERVAKSNR</sequence>
<keyword evidence="6" id="KW-1185">Reference proteome</keyword>
<dbReference type="SUPFAM" id="SSF47973">
    <property type="entry name" value="Ribosomal protein S7"/>
    <property type="match status" value="1"/>
</dbReference>
<comment type="similarity">
    <text evidence="1">Belongs to the universal ribosomal protein uS7 family.</text>
</comment>
<dbReference type="VEuPathDB" id="MicrosporidiaDB:M153_3890005958"/>
<dbReference type="PIRSF" id="PIRSF002122">
    <property type="entry name" value="RPS7p_RPS7a_RPS5e_RPS7o"/>
    <property type="match status" value="1"/>
</dbReference>
<reference evidence="5 6" key="1">
    <citation type="submission" date="2015-07" db="EMBL/GenBank/DDBJ databases">
        <title>The genome of Pseudoloma neurophilia, a relevant intracellular parasite of the zebrafish.</title>
        <authorList>
            <person name="Ndikumana S."/>
            <person name="Pelin A."/>
            <person name="Sanders J."/>
            <person name="Corradi N."/>
        </authorList>
    </citation>
    <scope>NUCLEOTIDE SEQUENCE [LARGE SCALE GENOMIC DNA]</scope>
    <source>
        <strain evidence="5 6">MK1</strain>
    </source>
</reference>
<evidence type="ECO:0000313" key="5">
    <source>
        <dbReference type="EMBL" id="KRH94081.1"/>
    </source>
</evidence>
<accession>A0A0R0M4Q0</accession>
<dbReference type="OrthoDB" id="10264639at2759"/>
<dbReference type="Pfam" id="PF00177">
    <property type="entry name" value="Ribosomal_S7"/>
    <property type="match status" value="1"/>
</dbReference>
<dbReference type="InterPro" id="IPR036823">
    <property type="entry name" value="Ribosomal_uS7_dom_sf"/>
</dbReference>
<evidence type="ECO:0000256" key="2">
    <source>
        <dbReference type="ARBA" id="ARBA00022980"/>
    </source>
</evidence>
<dbReference type="AlphaFoldDB" id="A0A0R0M4Q0"/>
<name>A0A0R0M4Q0_9MICR</name>
<dbReference type="InterPro" id="IPR023798">
    <property type="entry name" value="Ribosomal_uS7_dom"/>
</dbReference>
<dbReference type="Proteomes" id="UP000051530">
    <property type="component" value="Unassembled WGS sequence"/>
</dbReference>
<dbReference type="GO" id="GO:0003735">
    <property type="term" value="F:structural constituent of ribosome"/>
    <property type="evidence" value="ECO:0007669"/>
    <property type="project" value="EnsemblFungi"/>
</dbReference>
<dbReference type="GO" id="GO:0000054">
    <property type="term" value="P:ribosomal subunit export from nucleus"/>
    <property type="evidence" value="ECO:0007669"/>
    <property type="project" value="EnsemblFungi"/>
</dbReference>
<comment type="caution">
    <text evidence="5">The sequence shown here is derived from an EMBL/GenBank/DDBJ whole genome shotgun (WGS) entry which is preliminary data.</text>
</comment>
<dbReference type="GO" id="GO:0022627">
    <property type="term" value="C:cytosolic small ribosomal subunit"/>
    <property type="evidence" value="ECO:0007669"/>
    <property type="project" value="EnsemblFungi"/>
</dbReference>
<dbReference type="GO" id="GO:0006412">
    <property type="term" value="P:translation"/>
    <property type="evidence" value="ECO:0007669"/>
    <property type="project" value="InterPro"/>
</dbReference>
<keyword evidence="3" id="KW-0687">Ribonucleoprotein</keyword>
<dbReference type="InterPro" id="IPR000235">
    <property type="entry name" value="Ribosomal_uS7"/>
</dbReference>
<dbReference type="PANTHER" id="PTHR11205">
    <property type="entry name" value="RIBOSOMAL PROTEIN S7"/>
    <property type="match status" value="1"/>
</dbReference>